<evidence type="ECO:0000313" key="4">
    <source>
        <dbReference type="EMBL" id="KAK9819998.1"/>
    </source>
</evidence>
<keyword evidence="1" id="KW-0175">Coiled coil</keyword>
<dbReference type="InterPro" id="IPR000225">
    <property type="entry name" value="Armadillo"/>
</dbReference>
<dbReference type="InterPro" id="IPR011989">
    <property type="entry name" value="ARM-like"/>
</dbReference>
<evidence type="ECO:0000256" key="2">
    <source>
        <dbReference type="SAM" id="SignalP"/>
    </source>
</evidence>
<dbReference type="GO" id="GO:0005783">
    <property type="term" value="C:endoplasmic reticulum"/>
    <property type="evidence" value="ECO:0007669"/>
    <property type="project" value="TreeGrafter"/>
</dbReference>
<dbReference type="InterPro" id="IPR050693">
    <property type="entry name" value="Hsp70_NEF-Inhibitors"/>
</dbReference>
<gene>
    <name evidence="4" type="ORF">WJX72_004950</name>
</gene>
<dbReference type="InterPro" id="IPR016024">
    <property type="entry name" value="ARM-type_fold"/>
</dbReference>
<comment type="caution">
    <text evidence="4">The sequence shown here is derived from an EMBL/GenBank/DDBJ whole genome shotgun (WGS) entry which is preliminary data.</text>
</comment>
<evidence type="ECO:0000259" key="3">
    <source>
        <dbReference type="Pfam" id="PF08609"/>
    </source>
</evidence>
<dbReference type="PANTHER" id="PTHR19316:SF32">
    <property type="entry name" value="ARM REPEAT SUPERFAMILY PROTEIN"/>
    <property type="match status" value="1"/>
</dbReference>
<dbReference type="EMBL" id="JALJOR010000003">
    <property type="protein sequence ID" value="KAK9819998.1"/>
    <property type="molecule type" value="Genomic_DNA"/>
</dbReference>
<protein>
    <recommendedName>
        <fullName evidence="3">Nucleotide exchange factor Fes1 domain-containing protein</fullName>
    </recommendedName>
</protein>
<feature type="domain" description="Nucleotide exchange factor Fes1" evidence="3">
    <location>
        <begin position="63"/>
        <end position="155"/>
    </location>
</feature>
<name>A0AAW1QEY4_9CHLO</name>
<dbReference type="Pfam" id="PF08609">
    <property type="entry name" value="Fes1"/>
    <property type="match status" value="1"/>
</dbReference>
<keyword evidence="5" id="KW-1185">Reference proteome</keyword>
<sequence length="372" mass="40659">MTSPRAVLAVLCLSVSGLCFHIQASTGQGLAITPNATALSQAWEAADLFQTQQASPEGGQHELQDLLHWAIEHSDPAELKRRAEEAQQTSDPNKLAEMQQRVQELSELLRSQKSETELLQEAITLLNTTEVDAEKLQALEDMQVLVEPIDNANDLKVLGGLPPLVRHLHSGSPEVQAAVCHVLGTAASNNIKFQEQLLADFPDAVRLLVQVAGSPRDATATKAVYATAAMLRNSEDARRLFYRAGGPELLHRLLVPPNASTGLRRKVLNLIADLAQLDSRQSIGTAPLASAVQQLLRHDDWDMREKALLTIQALISSNAENANMFQQQQLQAALQWLQADLNRQQADGSLEPGYHEDLSALLSDVQGQLQSR</sequence>
<organism evidence="4 5">
    <name type="scientific">[Myrmecia] bisecta</name>
    <dbReference type="NCBI Taxonomy" id="41462"/>
    <lineage>
        <taxon>Eukaryota</taxon>
        <taxon>Viridiplantae</taxon>
        <taxon>Chlorophyta</taxon>
        <taxon>core chlorophytes</taxon>
        <taxon>Trebouxiophyceae</taxon>
        <taxon>Trebouxiales</taxon>
        <taxon>Trebouxiaceae</taxon>
        <taxon>Myrmecia</taxon>
    </lineage>
</organism>
<dbReference type="GO" id="GO:0000774">
    <property type="term" value="F:adenyl-nucleotide exchange factor activity"/>
    <property type="evidence" value="ECO:0007669"/>
    <property type="project" value="TreeGrafter"/>
</dbReference>
<dbReference type="AlphaFoldDB" id="A0AAW1QEY4"/>
<dbReference type="Proteomes" id="UP001489004">
    <property type="component" value="Unassembled WGS sequence"/>
</dbReference>
<dbReference type="SUPFAM" id="SSF48371">
    <property type="entry name" value="ARM repeat"/>
    <property type="match status" value="1"/>
</dbReference>
<dbReference type="InterPro" id="IPR013918">
    <property type="entry name" value="Nucleotide_exch_fac_Fes1"/>
</dbReference>
<feature type="signal peptide" evidence="2">
    <location>
        <begin position="1"/>
        <end position="19"/>
    </location>
</feature>
<proteinExistence type="predicted"/>
<accession>A0AAW1QEY4</accession>
<dbReference type="Gene3D" id="1.25.10.10">
    <property type="entry name" value="Leucine-rich Repeat Variant"/>
    <property type="match status" value="1"/>
</dbReference>
<feature type="chain" id="PRO_5043519872" description="Nucleotide exchange factor Fes1 domain-containing protein" evidence="2">
    <location>
        <begin position="20"/>
        <end position="372"/>
    </location>
</feature>
<dbReference type="PANTHER" id="PTHR19316">
    <property type="entry name" value="PROTEIN FOLDING REGULATOR"/>
    <property type="match status" value="1"/>
</dbReference>
<evidence type="ECO:0000256" key="1">
    <source>
        <dbReference type="SAM" id="Coils"/>
    </source>
</evidence>
<keyword evidence="2" id="KW-0732">Signal</keyword>
<feature type="coiled-coil region" evidence="1">
    <location>
        <begin position="95"/>
        <end position="122"/>
    </location>
</feature>
<dbReference type="SMART" id="SM00185">
    <property type="entry name" value="ARM"/>
    <property type="match status" value="2"/>
</dbReference>
<evidence type="ECO:0000313" key="5">
    <source>
        <dbReference type="Proteomes" id="UP001489004"/>
    </source>
</evidence>
<reference evidence="4 5" key="1">
    <citation type="journal article" date="2024" name="Nat. Commun.">
        <title>Phylogenomics reveals the evolutionary origins of lichenization in chlorophyte algae.</title>
        <authorList>
            <person name="Puginier C."/>
            <person name="Libourel C."/>
            <person name="Otte J."/>
            <person name="Skaloud P."/>
            <person name="Haon M."/>
            <person name="Grisel S."/>
            <person name="Petersen M."/>
            <person name="Berrin J.G."/>
            <person name="Delaux P.M."/>
            <person name="Dal Grande F."/>
            <person name="Keller J."/>
        </authorList>
    </citation>
    <scope>NUCLEOTIDE SEQUENCE [LARGE SCALE GENOMIC DNA]</scope>
    <source>
        <strain evidence="4 5">SAG 2043</strain>
    </source>
</reference>